<protein>
    <submittedName>
        <fullName evidence="2">Uncharacterized protein</fullName>
    </submittedName>
</protein>
<dbReference type="Proteomes" id="UP001383192">
    <property type="component" value="Unassembled WGS sequence"/>
</dbReference>
<feature type="region of interest" description="Disordered" evidence="1">
    <location>
        <begin position="358"/>
        <end position="377"/>
    </location>
</feature>
<dbReference type="EMBL" id="JAYKXP010000375">
    <property type="protein sequence ID" value="KAK7014095.1"/>
    <property type="molecule type" value="Genomic_DNA"/>
</dbReference>
<evidence type="ECO:0000313" key="2">
    <source>
        <dbReference type="EMBL" id="KAK7014095.1"/>
    </source>
</evidence>
<reference evidence="2 3" key="1">
    <citation type="submission" date="2024-01" db="EMBL/GenBank/DDBJ databases">
        <title>A draft genome for a cacao thread blight-causing isolate of Paramarasmius palmivorus.</title>
        <authorList>
            <person name="Baruah I.K."/>
            <person name="Bukari Y."/>
            <person name="Amoako-Attah I."/>
            <person name="Meinhardt L.W."/>
            <person name="Bailey B.A."/>
            <person name="Cohen S.P."/>
        </authorList>
    </citation>
    <scope>NUCLEOTIDE SEQUENCE [LARGE SCALE GENOMIC DNA]</scope>
    <source>
        <strain evidence="2 3">GH-12</strain>
    </source>
</reference>
<evidence type="ECO:0000313" key="3">
    <source>
        <dbReference type="Proteomes" id="UP001383192"/>
    </source>
</evidence>
<name>A0AAW0ALM3_9AGAR</name>
<sequence>MGEYFARPFSLHQGWSAVDSSKEPYKFWKQCWGSNRPSESLTHADLAPKYMSIEDISTSTPESIQLFPTSILNIPPGRSLILAEYISLYDWLSNYHNDSVFSRRRQAIVVTGHPGIAKKPTLFYDTAGRKLYLFYQDGVAMHKANDDLDLGQFTRETWLLMDALDELPIPSLLWEGEEKQPRIILTASPTSCTKWSRTWAENQLDVVKVFMKGWTDDELRYGRRRGVGAVPRNLFRDNHEQLATMSEAAVYSLSNDEIEHLLTSSYPNLPHEIIYESRTDPDPRALPAKFILSPRVAGALRTRLLQMDRSKRLSLFNRLYGVLVKELTSVLYEIYVLDRLAEDVTDLELFPMGRYSEDSKTSVKEKNPDADLGPLRSLPPQSPMATTFRIVGVCAYHLHWKSRISIQPEILYVPLSIDVGETAHVAFYLDSFGPSNVLRLLRITSTVEPEPLPETVIRDMKERMMGLPPEEDWEIIYIGPYAVELASVPCARFGKISLHRKEV</sequence>
<keyword evidence="3" id="KW-1185">Reference proteome</keyword>
<proteinExistence type="predicted"/>
<organism evidence="2 3">
    <name type="scientific">Paramarasmius palmivorus</name>
    <dbReference type="NCBI Taxonomy" id="297713"/>
    <lineage>
        <taxon>Eukaryota</taxon>
        <taxon>Fungi</taxon>
        <taxon>Dikarya</taxon>
        <taxon>Basidiomycota</taxon>
        <taxon>Agaricomycotina</taxon>
        <taxon>Agaricomycetes</taxon>
        <taxon>Agaricomycetidae</taxon>
        <taxon>Agaricales</taxon>
        <taxon>Marasmiineae</taxon>
        <taxon>Marasmiaceae</taxon>
        <taxon>Paramarasmius</taxon>
    </lineage>
</organism>
<comment type="caution">
    <text evidence="2">The sequence shown here is derived from an EMBL/GenBank/DDBJ whole genome shotgun (WGS) entry which is preliminary data.</text>
</comment>
<gene>
    <name evidence="2" type="ORF">VNI00_019417</name>
</gene>
<feature type="compositionally biased region" description="Basic and acidic residues" evidence="1">
    <location>
        <begin position="358"/>
        <end position="369"/>
    </location>
</feature>
<evidence type="ECO:0000256" key="1">
    <source>
        <dbReference type="SAM" id="MobiDB-lite"/>
    </source>
</evidence>
<dbReference type="AlphaFoldDB" id="A0AAW0ALM3"/>
<accession>A0AAW0ALM3</accession>